<reference evidence="1 2" key="1">
    <citation type="submission" date="2009-06" db="EMBL/GenBank/DDBJ databases">
        <title>The Genome Sequence of Loxodonta africana (African elephant).</title>
        <authorList>
            <person name="Di Palma F."/>
            <person name="Heiman D."/>
            <person name="Young S."/>
            <person name="Johnson J."/>
            <person name="Lander E.S."/>
            <person name="Lindblad-Toh K."/>
        </authorList>
    </citation>
    <scope>NUCLEOTIDE SEQUENCE [LARGE SCALE GENOMIC DNA]</scope>
    <source>
        <strain evidence="1 2">Isolate ISIS603380</strain>
    </source>
</reference>
<reference evidence="1" key="2">
    <citation type="submission" date="2025-08" db="UniProtKB">
        <authorList>
            <consortium name="Ensembl"/>
        </authorList>
    </citation>
    <scope>IDENTIFICATION</scope>
    <source>
        <strain evidence="1">Isolate ISIS603380</strain>
    </source>
</reference>
<name>G3STM1_LOXAF</name>
<dbReference type="InParanoid" id="G3STM1"/>
<dbReference type="STRING" id="9785.ENSLAFP00000003416"/>
<dbReference type="eggNOG" id="ENOG502R6HD">
    <property type="taxonomic scope" value="Eukaryota"/>
</dbReference>
<evidence type="ECO:0000313" key="2">
    <source>
        <dbReference type="Proteomes" id="UP000007646"/>
    </source>
</evidence>
<sequence length="135" mass="15240">IRTRKHWHSNDYLHLSPVNFAIQTGKGGKYAVSGKLTHEYLQQLSEKFYCSCYAGFNCERNDIQTIHDIDVCMGEDICIDIFLNAEPGEYPSSGEEEPSLAFTNIPSTTTLATELHNNTYVLEVLYLTCESKPVV</sequence>
<protein>
    <submittedName>
        <fullName evidence="1">Uncharacterized protein</fullName>
    </submittedName>
</protein>
<dbReference type="Gene3D" id="3.20.20.70">
    <property type="entry name" value="Aldolase class I"/>
    <property type="match status" value="1"/>
</dbReference>
<reference evidence="1" key="3">
    <citation type="submission" date="2025-09" db="UniProtKB">
        <authorList>
            <consortium name="Ensembl"/>
        </authorList>
    </citation>
    <scope>IDENTIFICATION</scope>
    <source>
        <strain evidence="1">Isolate ISIS603380</strain>
    </source>
</reference>
<accession>G3STM1</accession>
<dbReference type="PRINTS" id="PR00848">
    <property type="entry name" value="SPERMPH20"/>
</dbReference>
<keyword evidence="2" id="KW-1185">Reference proteome</keyword>
<dbReference type="Ensembl" id="ENSLAFT00000004093.3">
    <property type="protein sequence ID" value="ENSLAFP00000003416.3"/>
    <property type="gene ID" value="ENSLAFG00000004093.3"/>
</dbReference>
<organism evidence="1 2">
    <name type="scientific">Loxodonta africana</name>
    <name type="common">African elephant</name>
    <dbReference type="NCBI Taxonomy" id="9785"/>
    <lineage>
        <taxon>Eukaryota</taxon>
        <taxon>Metazoa</taxon>
        <taxon>Chordata</taxon>
        <taxon>Craniata</taxon>
        <taxon>Vertebrata</taxon>
        <taxon>Euteleostomi</taxon>
        <taxon>Mammalia</taxon>
        <taxon>Eutheria</taxon>
        <taxon>Afrotheria</taxon>
        <taxon>Proboscidea</taxon>
        <taxon>Elephantidae</taxon>
        <taxon>Loxodonta</taxon>
    </lineage>
</organism>
<evidence type="ECO:0000313" key="1">
    <source>
        <dbReference type="Ensembl" id="ENSLAFP00000003416.3"/>
    </source>
</evidence>
<proteinExistence type="predicted"/>
<dbReference type="Proteomes" id="UP000007646">
    <property type="component" value="Unassembled WGS sequence"/>
</dbReference>
<dbReference type="AlphaFoldDB" id="G3STM1"/>
<dbReference type="HOGENOM" id="CLU_1890518_0_0_1"/>
<dbReference type="InterPro" id="IPR013785">
    <property type="entry name" value="Aldolase_TIM"/>
</dbReference>